<keyword evidence="1" id="KW-0732">Signal</keyword>
<feature type="signal peptide" evidence="1">
    <location>
        <begin position="1"/>
        <end position="22"/>
    </location>
</feature>
<dbReference type="Proteomes" id="UP000214355">
    <property type="component" value="Chromosome I"/>
</dbReference>
<evidence type="ECO:0000313" key="3">
    <source>
        <dbReference type="Proteomes" id="UP000214355"/>
    </source>
</evidence>
<organism evidence="2 3">
    <name type="scientific">Arcanobacterium phocae</name>
    <dbReference type="NCBI Taxonomy" id="131112"/>
    <lineage>
        <taxon>Bacteria</taxon>
        <taxon>Bacillati</taxon>
        <taxon>Actinomycetota</taxon>
        <taxon>Actinomycetes</taxon>
        <taxon>Actinomycetales</taxon>
        <taxon>Actinomycetaceae</taxon>
        <taxon>Arcanobacterium</taxon>
    </lineage>
</organism>
<evidence type="ECO:0000256" key="1">
    <source>
        <dbReference type="SAM" id="SignalP"/>
    </source>
</evidence>
<dbReference type="AlphaFoldDB" id="A0A1H2LE88"/>
<gene>
    <name evidence="2" type="ORF">SAMN04489737_0662</name>
</gene>
<protein>
    <submittedName>
        <fullName evidence="2">Uncharacterized protein</fullName>
    </submittedName>
</protein>
<feature type="chain" id="PRO_5039396513" evidence="1">
    <location>
        <begin position="23"/>
        <end position="102"/>
    </location>
</feature>
<reference evidence="3" key="1">
    <citation type="submission" date="2016-10" db="EMBL/GenBank/DDBJ databases">
        <authorList>
            <person name="Varghese N."/>
            <person name="Submissions S."/>
        </authorList>
    </citation>
    <scope>NUCLEOTIDE SEQUENCE [LARGE SCALE GENOMIC DNA]</scope>
    <source>
        <strain evidence="3">DSM 10002</strain>
    </source>
</reference>
<name>A0A1H2LE88_9ACTO</name>
<proteinExistence type="predicted"/>
<evidence type="ECO:0000313" key="2">
    <source>
        <dbReference type="EMBL" id="SDU78901.1"/>
    </source>
</evidence>
<sequence length="102" mass="10558">MFKTIISTLAISTLALFPAGLATNLAGGLDGHNDSSYTISAFGPRPNDCRALTGPNLSGTIPNGPNWTGVTVCKPCANIHGVYVCMNKVDPGTVPLGRKELS</sequence>
<keyword evidence="3" id="KW-1185">Reference proteome</keyword>
<dbReference type="EMBL" id="LT629804">
    <property type="protein sequence ID" value="SDU78901.1"/>
    <property type="molecule type" value="Genomic_DNA"/>
</dbReference>
<accession>A0A1H2LE88</accession>